<proteinExistence type="predicted"/>
<organism evidence="1 2">
    <name type="scientific">Chelydra serpentina</name>
    <name type="common">Snapping turtle</name>
    <name type="synonym">Testudo serpentina</name>
    <dbReference type="NCBI Taxonomy" id="8475"/>
    <lineage>
        <taxon>Eukaryota</taxon>
        <taxon>Metazoa</taxon>
        <taxon>Chordata</taxon>
        <taxon>Craniata</taxon>
        <taxon>Vertebrata</taxon>
        <taxon>Euteleostomi</taxon>
        <taxon>Archelosauria</taxon>
        <taxon>Testudinata</taxon>
        <taxon>Testudines</taxon>
        <taxon>Cryptodira</taxon>
        <taxon>Durocryptodira</taxon>
        <taxon>Americhelydia</taxon>
        <taxon>Chelydroidea</taxon>
        <taxon>Chelydridae</taxon>
        <taxon>Chelydra</taxon>
    </lineage>
</organism>
<dbReference type="EMBL" id="JAHGAV010001262">
    <property type="protein sequence ID" value="KAG6922521.1"/>
    <property type="molecule type" value="Genomic_DNA"/>
</dbReference>
<comment type="caution">
    <text evidence="1">The sequence shown here is derived from an EMBL/GenBank/DDBJ whole genome shotgun (WGS) entry which is preliminary data.</text>
</comment>
<dbReference type="Proteomes" id="UP000765507">
    <property type="component" value="Unassembled WGS sequence"/>
</dbReference>
<dbReference type="OrthoDB" id="1729737at2759"/>
<evidence type="ECO:0000313" key="2">
    <source>
        <dbReference type="Proteomes" id="UP000765507"/>
    </source>
</evidence>
<evidence type="ECO:0000313" key="1">
    <source>
        <dbReference type="EMBL" id="KAG6922521.1"/>
    </source>
</evidence>
<protein>
    <submittedName>
        <fullName evidence="1">Uncharacterized protein</fullName>
    </submittedName>
</protein>
<keyword evidence="2" id="KW-1185">Reference proteome</keyword>
<reference evidence="1 2" key="1">
    <citation type="journal article" date="2020" name="G3 (Bethesda)">
        <title>Draft Genome of the Common Snapping Turtle, Chelydra serpentina, a Model for Phenotypic Plasticity in Reptiles.</title>
        <authorList>
            <person name="Das D."/>
            <person name="Singh S.K."/>
            <person name="Bierstedt J."/>
            <person name="Erickson A."/>
            <person name="Galli G.L.J."/>
            <person name="Crossley D.A. 2nd"/>
            <person name="Rhen T."/>
        </authorList>
    </citation>
    <scope>NUCLEOTIDE SEQUENCE [LARGE SCALE GENOMIC DNA]</scope>
    <source>
        <strain evidence="1">KW</strain>
    </source>
</reference>
<dbReference type="AlphaFoldDB" id="A0A8T1S109"/>
<accession>A0A8T1S109</accession>
<feature type="non-terminal residue" evidence="1">
    <location>
        <position position="1"/>
    </location>
</feature>
<sequence>GRCRSCTGTCWPGGRARSYAARGAEGDVFSCSLRILPPRGGGGADPALHLRELPLEPNGAAHYVLPAMLCPRYTPHSETHRSPTLLHVPHSG</sequence>
<feature type="non-terminal residue" evidence="1">
    <location>
        <position position="92"/>
    </location>
</feature>
<name>A0A8T1S109_CHESE</name>
<gene>
    <name evidence="1" type="ORF">G0U57_002152</name>
</gene>